<feature type="domain" description="Peptidase S49" evidence="8">
    <location>
        <begin position="127"/>
        <end position="278"/>
    </location>
</feature>
<keyword evidence="4" id="KW-0378">Hydrolase</keyword>
<dbReference type="GO" id="GO:0016020">
    <property type="term" value="C:membrane"/>
    <property type="evidence" value="ECO:0007669"/>
    <property type="project" value="UniProtKB-SubCell"/>
</dbReference>
<evidence type="ECO:0000256" key="3">
    <source>
        <dbReference type="ARBA" id="ARBA00022670"/>
    </source>
</evidence>
<dbReference type="NCBIfam" id="TIGR00706">
    <property type="entry name" value="SppA_dom"/>
    <property type="match status" value="1"/>
</dbReference>
<comment type="subcellular location">
    <subcellularLocation>
        <location evidence="1">Membrane</location>
    </subcellularLocation>
</comment>
<dbReference type="NCBIfam" id="TIGR00705">
    <property type="entry name" value="SppA_67K"/>
    <property type="match status" value="1"/>
</dbReference>
<feature type="active site" description="Nucleophile" evidence="7">
    <location>
        <position position="387"/>
    </location>
</feature>
<dbReference type="InterPro" id="IPR047217">
    <property type="entry name" value="S49_SppA_67K_type_N"/>
</dbReference>
<evidence type="ECO:0000256" key="6">
    <source>
        <dbReference type="ARBA" id="ARBA00023136"/>
    </source>
</evidence>
<evidence type="ECO:0000256" key="1">
    <source>
        <dbReference type="ARBA" id="ARBA00004370"/>
    </source>
</evidence>
<evidence type="ECO:0000313" key="9">
    <source>
        <dbReference type="EMBL" id="HHH13467.1"/>
    </source>
</evidence>
<comment type="similarity">
    <text evidence="2">Belongs to the peptidase S49 family.</text>
</comment>
<comment type="caution">
    <text evidence="9">The sequence shown here is derived from an EMBL/GenBank/DDBJ whole genome shotgun (WGS) entry which is preliminary data.</text>
</comment>
<dbReference type="InterPro" id="IPR004635">
    <property type="entry name" value="Pept_S49_SppA"/>
</dbReference>
<evidence type="ECO:0000256" key="7">
    <source>
        <dbReference type="PIRSR" id="PIRSR001217-1"/>
    </source>
</evidence>
<dbReference type="InterPro" id="IPR047272">
    <property type="entry name" value="S49_SppA_C"/>
</dbReference>
<dbReference type="Pfam" id="PF01343">
    <property type="entry name" value="Peptidase_S49"/>
    <property type="match status" value="2"/>
</dbReference>
<dbReference type="AlphaFoldDB" id="A0A7C5NA24"/>
<dbReference type="GO" id="GO:0008236">
    <property type="term" value="F:serine-type peptidase activity"/>
    <property type="evidence" value="ECO:0007669"/>
    <property type="project" value="UniProtKB-KW"/>
</dbReference>
<dbReference type="InterPro" id="IPR029045">
    <property type="entry name" value="ClpP/crotonase-like_dom_sf"/>
</dbReference>
<accession>A0A7C5NA24</accession>
<proteinExistence type="inferred from homology"/>
<dbReference type="Proteomes" id="UP000886100">
    <property type="component" value="Unassembled WGS sequence"/>
</dbReference>
<dbReference type="PANTHER" id="PTHR33209:SF1">
    <property type="entry name" value="PEPTIDASE S49 DOMAIN-CONTAINING PROTEIN"/>
    <property type="match status" value="1"/>
</dbReference>
<dbReference type="CDD" id="cd07018">
    <property type="entry name" value="S49_SppA_67K_type"/>
    <property type="match status" value="1"/>
</dbReference>
<dbReference type="SUPFAM" id="SSF52096">
    <property type="entry name" value="ClpP/crotonase"/>
    <property type="match status" value="2"/>
</dbReference>
<organism evidence="9">
    <name type="scientific">Thiolapillus brandeum</name>
    <dbReference type="NCBI Taxonomy" id="1076588"/>
    <lineage>
        <taxon>Bacteria</taxon>
        <taxon>Pseudomonadati</taxon>
        <taxon>Pseudomonadota</taxon>
        <taxon>Gammaproteobacteria</taxon>
        <taxon>Chromatiales</taxon>
        <taxon>Sedimenticolaceae</taxon>
        <taxon>Thiolapillus</taxon>
    </lineage>
</organism>
<keyword evidence="5" id="KW-0720">Serine protease</keyword>
<dbReference type="CDD" id="cd07023">
    <property type="entry name" value="S49_Sppa_N_C"/>
    <property type="match status" value="1"/>
</dbReference>
<dbReference type="GO" id="GO:0006465">
    <property type="term" value="P:signal peptide processing"/>
    <property type="evidence" value="ECO:0007669"/>
    <property type="project" value="InterPro"/>
</dbReference>
<evidence type="ECO:0000256" key="5">
    <source>
        <dbReference type="ARBA" id="ARBA00022825"/>
    </source>
</evidence>
<keyword evidence="3" id="KW-0645">Protease</keyword>
<feature type="domain" description="Peptidase S49" evidence="8">
    <location>
        <begin position="370"/>
        <end position="521"/>
    </location>
</feature>
<evidence type="ECO:0000256" key="2">
    <source>
        <dbReference type="ARBA" id="ARBA00008683"/>
    </source>
</evidence>
<feature type="active site" description="Proton donor/acceptor" evidence="7">
    <location>
        <position position="195"/>
    </location>
</feature>
<dbReference type="Gene3D" id="3.90.226.10">
    <property type="entry name" value="2-enoyl-CoA Hydratase, Chain A, domain 1"/>
    <property type="match status" value="4"/>
</dbReference>
<gene>
    <name evidence="9" type="primary">sppA</name>
    <name evidence="9" type="ORF">ENJ98_04460</name>
</gene>
<dbReference type="PANTHER" id="PTHR33209">
    <property type="entry name" value="PROTEASE 4"/>
    <property type="match status" value="1"/>
</dbReference>
<dbReference type="InterPro" id="IPR004634">
    <property type="entry name" value="Pept_S49_pIV"/>
</dbReference>
<keyword evidence="6" id="KW-0472">Membrane</keyword>
<protein>
    <submittedName>
        <fullName evidence="9">Signal peptide peptidase SppA</fullName>
    </submittedName>
</protein>
<reference evidence="9" key="1">
    <citation type="journal article" date="2020" name="mSystems">
        <title>Genome- and Community-Level Interaction Insights into Carbon Utilization and Element Cycling Functions of Hydrothermarchaeota in Hydrothermal Sediment.</title>
        <authorList>
            <person name="Zhou Z."/>
            <person name="Liu Y."/>
            <person name="Xu W."/>
            <person name="Pan J."/>
            <person name="Luo Z.H."/>
            <person name="Li M."/>
        </authorList>
    </citation>
    <scope>NUCLEOTIDE SEQUENCE [LARGE SCALE GENOMIC DNA]</scope>
    <source>
        <strain evidence="9">HyVt-535</strain>
    </source>
</reference>
<name>A0A7C5NA24_9GAMM</name>
<sequence length="587" mass="64062">MIGFLKQVLAGLVALSLFFFLGLLFLGMILGTQEMAPPIEKKTLLTLDLQVPIADRPPVERFADLFDDALQGRAHGTYTLREVVTAIDEAAGDGRISGLFIRGNVVRDGYRSGWAALREVRGAIERFRASGKPVVTWQENLDEATLYVVSPADRIVLHPLGLVEFNGLAAEVLYFHDAFEKYGIGVQAVRAGRYKSAVEPFLASRMSDENREQLTALLDDFSAEMTGAIAASRGIGKRRLQVVSRGEGVLAAPEAERLGVVTAVAHYDEVLAYLKELTGTGADEPIERQIDVGGYFATLEEKGAKGKVAVIYAEGTILSGDDELEVGADRLARLLRKAREDKTVKAVVLRINSPGGSASAADVIGREVERLREKKPLVASMGTVAASGGYWIAASADEIWVEPNSLTGSIGVFGLFFNVQRLAEEHGLNREVVRTSRRADFYSLFRPKTAEELATVQRIVDAIYEAFIGRVARGRGLEPARVKALAQGRVWSGKRALELGLADRAGGLREAIAAAAERAGLEGYSVLEYQRAESWADLLLRELGLVPEEGDAREPGMESLWTALRQLRRFTDPRGVHARMPFDLSIR</sequence>
<evidence type="ECO:0000259" key="8">
    <source>
        <dbReference type="Pfam" id="PF01343"/>
    </source>
</evidence>
<dbReference type="InterPro" id="IPR002142">
    <property type="entry name" value="Peptidase_S49"/>
</dbReference>
<dbReference type="EMBL" id="DROM01000272">
    <property type="protein sequence ID" value="HHH13467.1"/>
    <property type="molecule type" value="Genomic_DNA"/>
</dbReference>
<evidence type="ECO:0000256" key="4">
    <source>
        <dbReference type="ARBA" id="ARBA00022801"/>
    </source>
</evidence>
<dbReference type="PIRSF" id="PIRSF001217">
    <property type="entry name" value="Protease_4_SppA"/>
    <property type="match status" value="1"/>
</dbReference>